<name>A0A1E3P9M9_WICAA</name>
<dbReference type="Proteomes" id="UP000094112">
    <property type="component" value="Unassembled WGS sequence"/>
</dbReference>
<dbReference type="GeneID" id="30200199"/>
<keyword evidence="3" id="KW-1185">Reference proteome</keyword>
<proteinExistence type="predicted"/>
<feature type="compositionally biased region" description="Polar residues" evidence="1">
    <location>
        <begin position="72"/>
        <end position="85"/>
    </location>
</feature>
<evidence type="ECO:0000256" key="1">
    <source>
        <dbReference type="SAM" id="MobiDB-lite"/>
    </source>
</evidence>
<protein>
    <submittedName>
        <fullName evidence="2">Uncharacterized protein</fullName>
    </submittedName>
</protein>
<dbReference type="RefSeq" id="XP_019041326.1">
    <property type="nucleotide sequence ID" value="XM_019182953.1"/>
</dbReference>
<feature type="region of interest" description="Disordered" evidence="1">
    <location>
        <begin position="56"/>
        <end position="85"/>
    </location>
</feature>
<evidence type="ECO:0000313" key="3">
    <source>
        <dbReference type="Proteomes" id="UP000094112"/>
    </source>
</evidence>
<dbReference type="OrthoDB" id="10617512at2759"/>
<gene>
    <name evidence="2" type="ORF">WICANDRAFT_60183</name>
</gene>
<dbReference type="EMBL" id="KV454208">
    <property type="protein sequence ID" value="ODQ62119.1"/>
    <property type="molecule type" value="Genomic_DNA"/>
</dbReference>
<evidence type="ECO:0000313" key="2">
    <source>
        <dbReference type="EMBL" id="ODQ62119.1"/>
    </source>
</evidence>
<dbReference type="AlphaFoldDB" id="A0A1E3P9M9"/>
<reference evidence="2 3" key="1">
    <citation type="journal article" date="2016" name="Proc. Natl. Acad. Sci. U.S.A.">
        <title>Comparative genomics of biotechnologically important yeasts.</title>
        <authorList>
            <person name="Riley R."/>
            <person name="Haridas S."/>
            <person name="Wolfe K.H."/>
            <person name="Lopes M.R."/>
            <person name="Hittinger C.T."/>
            <person name="Goeker M."/>
            <person name="Salamov A.A."/>
            <person name="Wisecaver J.H."/>
            <person name="Long T.M."/>
            <person name="Calvey C.H."/>
            <person name="Aerts A.L."/>
            <person name="Barry K.W."/>
            <person name="Choi C."/>
            <person name="Clum A."/>
            <person name="Coughlan A.Y."/>
            <person name="Deshpande S."/>
            <person name="Douglass A.P."/>
            <person name="Hanson S.J."/>
            <person name="Klenk H.-P."/>
            <person name="LaButti K.M."/>
            <person name="Lapidus A."/>
            <person name="Lindquist E.A."/>
            <person name="Lipzen A.M."/>
            <person name="Meier-Kolthoff J.P."/>
            <person name="Ohm R.A."/>
            <person name="Otillar R.P."/>
            <person name="Pangilinan J.L."/>
            <person name="Peng Y."/>
            <person name="Rokas A."/>
            <person name="Rosa C.A."/>
            <person name="Scheuner C."/>
            <person name="Sibirny A.A."/>
            <person name="Slot J.C."/>
            <person name="Stielow J.B."/>
            <person name="Sun H."/>
            <person name="Kurtzman C.P."/>
            <person name="Blackwell M."/>
            <person name="Grigoriev I.V."/>
            <person name="Jeffries T.W."/>
        </authorList>
    </citation>
    <scope>NUCLEOTIDE SEQUENCE [LARGE SCALE GENOMIC DNA]</scope>
    <source>
        <strain evidence="3">ATCC 58044 / CBS 1984 / NCYC 433 / NRRL Y-366-8</strain>
    </source>
</reference>
<accession>A0A1E3P9M9</accession>
<sequence>METLKGVRIFGYGTIIPMALIKETEQLPKQQDSVNGSFQSTACTRTPIEMEIDRKVPTNTDSLKNFTHDNENTTTWSGVGSPTRINSSNNIQTLDQICKKRENSDNNTNNQGINNDLKNGGVLFNEKLIGQIIEKAEFGRVVMGIDDI</sequence>
<organism evidence="2 3">
    <name type="scientific">Wickerhamomyces anomalus (strain ATCC 58044 / CBS 1984 / NCYC 433 / NRRL Y-366-8)</name>
    <name type="common">Yeast</name>
    <name type="synonym">Hansenula anomala</name>
    <dbReference type="NCBI Taxonomy" id="683960"/>
    <lineage>
        <taxon>Eukaryota</taxon>
        <taxon>Fungi</taxon>
        <taxon>Dikarya</taxon>
        <taxon>Ascomycota</taxon>
        <taxon>Saccharomycotina</taxon>
        <taxon>Saccharomycetes</taxon>
        <taxon>Phaffomycetales</taxon>
        <taxon>Wickerhamomycetaceae</taxon>
        <taxon>Wickerhamomyces</taxon>
    </lineage>
</organism>